<comment type="catalytic activity">
    <reaction evidence="5">
        <text>(6S)-5-formyl-5,6,7,8-tetrahydrofolate + ATP = (6R)-5,10-methenyltetrahydrofolate + ADP + phosphate</text>
        <dbReference type="Rhea" id="RHEA:10488"/>
        <dbReference type="ChEBI" id="CHEBI:30616"/>
        <dbReference type="ChEBI" id="CHEBI:43474"/>
        <dbReference type="ChEBI" id="CHEBI:57455"/>
        <dbReference type="ChEBI" id="CHEBI:57457"/>
        <dbReference type="ChEBI" id="CHEBI:456216"/>
        <dbReference type="EC" id="6.3.3.2"/>
    </reaction>
</comment>
<evidence type="ECO:0000313" key="6">
    <source>
        <dbReference type="EMBL" id="AYO31526.1"/>
    </source>
</evidence>
<evidence type="ECO:0000313" key="7">
    <source>
        <dbReference type="Proteomes" id="UP000280960"/>
    </source>
</evidence>
<keyword evidence="2 4" id="KW-0547">Nucleotide-binding</keyword>
<feature type="binding site" evidence="4">
    <location>
        <position position="64"/>
    </location>
    <ligand>
        <name>substrate</name>
    </ligand>
</feature>
<dbReference type="EMBL" id="CP033169">
    <property type="protein sequence ID" value="AYO31526.1"/>
    <property type="molecule type" value="Genomic_DNA"/>
</dbReference>
<keyword evidence="6" id="KW-0436">Ligase</keyword>
<dbReference type="GO" id="GO:0046872">
    <property type="term" value="F:metal ion binding"/>
    <property type="evidence" value="ECO:0007669"/>
    <property type="project" value="UniProtKB-KW"/>
</dbReference>
<feature type="binding site" evidence="4">
    <location>
        <begin position="13"/>
        <end position="17"/>
    </location>
    <ligand>
        <name>ATP</name>
        <dbReference type="ChEBI" id="CHEBI:30616"/>
    </ligand>
</feature>
<name>A0A3G2R7W4_9FIRM</name>
<evidence type="ECO:0000256" key="4">
    <source>
        <dbReference type="PIRSR" id="PIRSR006806-1"/>
    </source>
</evidence>
<keyword evidence="3 4" id="KW-0067">ATP-binding</keyword>
<dbReference type="InterPro" id="IPR024185">
    <property type="entry name" value="FTHF_cligase-like_sf"/>
</dbReference>
<gene>
    <name evidence="6" type="ORF">D2962_13785</name>
</gene>
<dbReference type="PANTHER" id="PTHR23407:SF1">
    <property type="entry name" value="5-FORMYLTETRAHYDROFOLATE CYCLO-LIGASE"/>
    <property type="match status" value="1"/>
</dbReference>
<feature type="binding site" evidence="4">
    <location>
        <begin position="140"/>
        <end position="148"/>
    </location>
    <ligand>
        <name>ATP</name>
        <dbReference type="ChEBI" id="CHEBI:30616"/>
    </ligand>
</feature>
<evidence type="ECO:0000256" key="1">
    <source>
        <dbReference type="ARBA" id="ARBA00010638"/>
    </source>
</evidence>
<feature type="binding site" evidence="4">
    <location>
        <position position="59"/>
    </location>
    <ligand>
        <name>substrate</name>
    </ligand>
</feature>
<proteinExistence type="inferred from homology"/>
<dbReference type="GO" id="GO:0005524">
    <property type="term" value="F:ATP binding"/>
    <property type="evidence" value="ECO:0007669"/>
    <property type="project" value="UniProtKB-KW"/>
</dbReference>
<evidence type="ECO:0000256" key="5">
    <source>
        <dbReference type="RuleBase" id="RU361279"/>
    </source>
</evidence>
<dbReference type="Proteomes" id="UP000280960">
    <property type="component" value="Chromosome"/>
</dbReference>
<comment type="similarity">
    <text evidence="1 5">Belongs to the 5-formyltetrahydrofolate cyclo-ligase family.</text>
</comment>
<evidence type="ECO:0000256" key="2">
    <source>
        <dbReference type="ARBA" id="ARBA00022741"/>
    </source>
</evidence>
<dbReference type="InterPro" id="IPR037171">
    <property type="entry name" value="NagB/RpiA_transferase-like"/>
</dbReference>
<keyword evidence="7" id="KW-1185">Reference proteome</keyword>
<sequence length="194" mass="21590">MSVIAEKDARNYKKELRRIFLKTRSELAAEDIIEKSAKIMSRLFSLSEFRGAKTIMFYVDAGNEVKTRDGLTKALSEGKRVVVPKVKKGYGLLAIEIKSLDELSPGTFGILEPAGEKGISPEEIDLVVVPGVAFDKRGNRMGYGAGYYDSFLPKLRPEVKKVAVAFEIQVTDSLPAEEHDVKMDLIITENTIYN</sequence>
<keyword evidence="5" id="KW-0460">Magnesium</keyword>
<dbReference type="Pfam" id="PF01812">
    <property type="entry name" value="5-FTHF_cyc-lig"/>
    <property type="match status" value="1"/>
</dbReference>
<comment type="cofactor">
    <cofactor evidence="5">
        <name>Mg(2+)</name>
        <dbReference type="ChEBI" id="CHEBI:18420"/>
    </cofactor>
</comment>
<dbReference type="GO" id="GO:0009396">
    <property type="term" value="P:folic acid-containing compound biosynthetic process"/>
    <property type="evidence" value="ECO:0007669"/>
    <property type="project" value="TreeGrafter"/>
</dbReference>
<organism evidence="6 7">
    <name type="scientific">Biomaibacter acetigenes</name>
    <dbReference type="NCBI Taxonomy" id="2316383"/>
    <lineage>
        <taxon>Bacteria</taxon>
        <taxon>Bacillati</taxon>
        <taxon>Bacillota</taxon>
        <taxon>Clostridia</taxon>
        <taxon>Thermosediminibacterales</taxon>
        <taxon>Tepidanaerobacteraceae</taxon>
        <taxon>Biomaibacter</taxon>
    </lineage>
</organism>
<dbReference type="PIRSF" id="PIRSF006806">
    <property type="entry name" value="FTHF_cligase"/>
    <property type="match status" value="1"/>
</dbReference>
<dbReference type="GO" id="GO:0030272">
    <property type="term" value="F:5-formyltetrahydrofolate cyclo-ligase activity"/>
    <property type="evidence" value="ECO:0007669"/>
    <property type="project" value="UniProtKB-EC"/>
</dbReference>
<protein>
    <recommendedName>
        <fullName evidence="5">5-formyltetrahydrofolate cyclo-ligase</fullName>
        <ecNumber evidence="5">6.3.3.2</ecNumber>
    </recommendedName>
</protein>
<accession>A0A3G2R7W4</accession>
<keyword evidence="5" id="KW-0479">Metal-binding</keyword>
<dbReference type="GO" id="GO:0035999">
    <property type="term" value="P:tetrahydrofolate interconversion"/>
    <property type="evidence" value="ECO:0007669"/>
    <property type="project" value="TreeGrafter"/>
</dbReference>
<reference evidence="6 7" key="1">
    <citation type="submission" date="2018-10" db="EMBL/GenBank/DDBJ databases">
        <authorList>
            <person name="Zhang X."/>
        </authorList>
    </citation>
    <scope>NUCLEOTIDE SEQUENCE [LARGE SCALE GENOMIC DNA]</scope>
    <source>
        <strain evidence="6 7">SK-G1</strain>
    </source>
</reference>
<dbReference type="SUPFAM" id="SSF100950">
    <property type="entry name" value="NagB/RpiA/CoA transferase-like"/>
    <property type="match status" value="1"/>
</dbReference>
<dbReference type="PANTHER" id="PTHR23407">
    <property type="entry name" value="ATPASE INHIBITOR/5-FORMYLTETRAHYDROFOLATE CYCLO-LIGASE"/>
    <property type="match status" value="1"/>
</dbReference>
<dbReference type="NCBIfam" id="TIGR02727">
    <property type="entry name" value="MTHFS_bact"/>
    <property type="match status" value="1"/>
</dbReference>
<evidence type="ECO:0000256" key="3">
    <source>
        <dbReference type="ARBA" id="ARBA00022840"/>
    </source>
</evidence>
<dbReference type="EC" id="6.3.3.2" evidence="5"/>
<dbReference type="InterPro" id="IPR002698">
    <property type="entry name" value="FTHF_cligase"/>
</dbReference>
<dbReference type="AlphaFoldDB" id="A0A3G2R7W4"/>
<dbReference type="Gene3D" id="3.40.50.10420">
    <property type="entry name" value="NagB/RpiA/CoA transferase-like"/>
    <property type="match status" value="1"/>
</dbReference>
<dbReference type="RefSeq" id="WP_122015318.1">
    <property type="nucleotide sequence ID" value="NZ_CP033169.1"/>
</dbReference>
<dbReference type="KEGG" id="bacg:D2962_13785"/>